<gene>
    <name evidence="4" type="ORF">MBSD_n1197</name>
</gene>
<feature type="compositionally biased region" description="Pro residues" evidence="1">
    <location>
        <begin position="24"/>
        <end position="36"/>
    </location>
</feature>
<dbReference type="AlphaFoldDB" id="A0A0K8QN88"/>
<dbReference type="Pfam" id="PF01476">
    <property type="entry name" value="LysM"/>
    <property type="match status" value="2"/>
</dbReference>
<dbReference type="Gene3D" id="3.10.350.10">
    <property type="entry name" value="LysM domain"/>
    <property type="match status" value="1"/>
</dbReference>
<dbReference type="InterPro" id="IPR036779">
    <property type="entry name" value="LysM_dom_sf"/>
</dbReference>
<dbReference type="CDD" id="cd16894">
    <property type="entry name" value="MltD-like"/>
    <property type="match status" value="1"/>
</dbReference>
<evidence type="ECO:0000313" key="4">
    <source>
        <dbReference type="EMBL" id="GAP65897.1"/>
    </source>
</evidence>
<dbReference type="SUPFAM" id="SSF53955">
    <property type="entry name" value="Lysozyme-like"/>
    <property type="match status" value="1"/>
</dbReference>
<feature type="domain" description="LysM" evidence="3">
    <location>
        <begin position="394"/>
        <end position="437"/>
    </location>
</feature>
<evidence type="ECO:0000259" key="3">
    <source>
        <dbReference type="PROSITE" id="PS51782"/>
    </source>
</evidence>
<dbReference type="EMBL" id="DF970177">
    <property type="protein sequence ID" value="GAP65897.1"/>
    <property type="molecule type" value="Genomic_DNA"/>
</dbReference>
<feature type="chain" id="PRO_5005514969" evidence="2">
    <location>
        <begin position="21"/>
        <end position="441"/>
    </location>
</feature>
<feature type="region of interest" description="Disordered" evidence="1">
    <location>
        <begin position="23"/>
        <end position="54"/>
    </location>
</feature>
<dbReference type="GO" id="GO:0008932">
    <property type="term" value="F:lytic endotransglycosylase activity"/>
    <property type="evidence" value="ECO:0007669"/>
    <property type="project" value="TreeGrafter"/>
</dbReference>
<dbReference type="Gene3D" id="1.10.530.10">
    <property type="match status" value="1"/>
</dbReference>
<dbReference type="PANTHER" id="PTHR33734">
    <property type="entry name" value="LYSM DOMAIN-CONTAINING GPI-ANCHORED PROTEIN 2"/>
    <property type="match status" value="1"/>
</dbReference>
<name>A0A0K8QN88_9GAMM</name>
<dbReference type="PANTHER" id="PTHR33734:SF22">
    <property type="entry name" value="MEMBRANE-BOUND LYTIC MUREIN TRANSGLYCOSYLASE D"/>
    <property type="match status" value="1"/>
</dbReference>
<evidence type="ECO:0000256" key="2">
    <source>
        <dbReference type="SAM" id="SignalP"/>
    </source>
</evidence>
<dbReference type="Pfam" id="PF01464">
    <property type="entry name" value="SLT"/>
    <property type="match status" value="1"/>
</dbReference>
<dbReference type="PROSITE" id="PS51257">
    <property type="entry name" value="PROKAR_LIPOPROTEIN"/>
    <property type="match status" value="1"/>
</dbReference>
<dbReference type="InterPro" id="IPR018392">
    <property type="entry name" value="LysM"/>
</dbReference>
<accession>A0A0K8QN88</accession>
<dbReference type="CDD" id="cd00118">
    <property type="entry name" value="LysM"/>
    <property type="match status" value="1"/>
</dbReference>
<dbReference type="PROSITE" id="PS51782">
    <property type="entry name" value="LYSM"/>
    <property type="match status" value="1"/>
</dbReference>
<organism evidence="4">
    <name type="scientific">Mizugakiibacter sediminis</name>
    <dbReference type="NCBI Taxonomy" id="1475481"/>
    <lineage>
        <taxon>Bacteria</taxon>
        <taxon>Pseudomonadati</taxon>
        <taxon>Pseudomonadota</taxon>
        <taxon>Gammaproteobacteria</taxon>
        <taxon>Lysobacterales</taxon>
        <taxon>Rhodanobacteraceae</taxon>
        <taxon>Mizugakiibacter</taxon>
    </lineage>
</organism>
<keyword evidence="2" id="KW-0732">Signal</keyword>
<dbReference type="InterPro" id="IPR023346">
    <property type="entry name" value="Lysozyme-like_dom_sf"/>
</dbReference>
<sequence>MRRLLAAAAPAALLAACAQAPVRAPAPQPPATPASPPQEVARAPQAPAPPAPAASDAWERLRRSFVMDGCDADPDIAAWARRYAAAPDRFEAQLGAALPLLRYVQAQAEAADVPGEFVLLPWVESEYRAVPGARGGPAGIWQIMPQTARTLGLDLGRDYDGRLDVHASTQAALRLLRRYDDEFHDWRLADMAFNVGEYRVKRLLDRHGAPGASPAIPALPVGRITREHLTRLLAMACIVREPARFGVELPRLDDGGRIVPVPLDAPIDLRVAARLAGMPLEALRALNAGYRRTRMPARGAPHHLLLPHDHAERFRGAYALMDAARWSDWREARLRAPATLQTLAARGDVPAAALAAANAVDADAPLSTGRTLLLPHALLAQAGAQLAAADAPTPTHTAQPGESLWSIARRYRVSVDDLRAWNGLAGDTLRPGRVLRLSAPD</sequence>
<dbReference type="SMART" id="SM00257">
    <property type="entry name" value="LysM"/>
    <property type="match status" value="1"/>
</dbReference>
<dbReference type="Proteomes" id="UP000253740">
    <property type="component" value="Unassembled WGS sequence"/>
</dbReference>
<feature type="signal peptide" evidence="2">
    <location>
        <begin position="1"/>
        <end position="20"/>
    </location>
</feature>
<reference evidence="4" key="1">
    <citation type="submission" date="2015-08" db="EMBL/GenBank/DDBJ databases">
        <title>Complete DNA Sequence of Pseudomonas syringae pv. actinidiae, the Causal Agent of Kiwifruit Canker Disease.</title>
        <authorList>
            <person name="Rikkerink E.H.A."/>
            <person name="Fineran P.C."/>
        </authorList>
    </citation>
    <scope>NUCLEOTIDE SEQUENCE</scope>
    <source>
        <strain evidence="4">SkMP5</strain>
    </source>
</reference>
<dbReference type="InterPro" id="IPR008258">
    <property type="entry name" value="Transglycosylase_SLT_dom_1"/>
</dbReference>
<dbReference type="SUPFAM" id="SSF54106">
    <property type="entry name" value="LysM domain"/>
    <property type="match status" value="1"/>
</dbReference>
<protein>
    <submittedName>
        <fullName evidence="4">Membrane-bound lytic murein transglycosylase D</fullName>
    </submittedName>
</protein>
<dbReference type="STRING" id="1475481.GCA_000953855_01215"/>
<evidence type="ECO:0000313" key="5">
    <source>
        <dbReference type="Proteomes" id="UP000253740"/>
    </source>
</evidence>
<keyword evidence="5" id="KW-1185">Reference proteome</keyword>
<evidence type="ECO:0000256" key="1">
    <source>
        <dbReference type="SAM" id="MobiDB-lite"/>
    </source>
</evidence>
<proteinExistence type="predicted"/>